<organism evidence="3">
    <name type="scientific">Pedobacter sp. KACC 23697</name>
    <dbReference type="NCBI Taxonomy" id="3149230"/>
    <lineage>
        <taxon>Bacteria</taxon>
        <taxon>Pseudomonadati</taxon>
        <taxon>Bacteroidota</taxon>
        <taxon>Sphingobacteriia</taxon>
        <taxon>Sphingobacteriales</taxon>
        <taxon>Sphingobacteriaceae</taxon>
        <taxon>Pedobacter</taxon>
    </lineage>
</organism>
<sequence>MAFDKIKHGRSKHISNYGGVGSLIETTDSSIIIETFDNWGYADLNEKLAHYIIKDDRLLQRLKNRFKNLKHLVAIPTDRDSFLHQVRPKASYFPKWLYCTHCNRFATYFEWKSRWRSIGKSLDFFSPPKCSNKDCKENHLEQIRFVMTCKNGHVHDLPWEFWNNRLATDRTNEEEKEDDNKNEKPTGPQIDFSKKCCEQQDLIYKISRENTELSGIWVECKNCKKKANLKGIFNYEQICPGKKYWLGQTNGKFHDEDCREITSVKLKTSNSVYYANTLSSLYIPEMQNPLSSEIRIDIDNMVLKQKYSTEQIVELICDLKGVQRELVEQYLENGDIKYIPDNVYRQAEYNYFLEKDQPENNQIKFQVIDCVEQINGFAKLVKIDKLKRTTVQTSFTRNEPIDIDSILQDQKEYEYTVQRQSVSRNNFETKTLPSLESYGEGILFVLNRKELERWEQQQVIIERIEKIKTNAQNADWKSHQIIAKTLTPRKVLIHTLSHLLIRELEYVCGYPASSLSERLYVSETMNGFLISAFDGTDGYLGGLSNLCNDLENLNNIINSAISRATDCSSDPICIESGGQGVGQLNLAACHSCTLTPETTCELSNLYLDRKILIDSDYGYYR</sequence>
<proteinExistence type="predicted"/>
<dbReference type="InterPro" id="IPR018973">
    <property type="entry name" value="MZB"/>
</dbReference>
<dbReference type="InterPro" id="IPR047721">
    <property type="entry name" value="DrmB"/>
</dbReference>
<dbReference type="Pfam" id="PF09369">
    <property type="entry name" value="MZB"/>
    <property type="match status" value="1"/>
</dbReference>
<accession>A0AAU7K915</accession>
<evidence type="ECO:0000259" key="2">
    <source>
        <dbReference type="Pfam" id="PF09369"/>
    </source>
</evidence>
<feature type="region of interest" description="Disordered" evidence="1">
    <location>
        <begin position="170"/>
        <end position="190"/>
    </location>
</feature>
<protein>
    <submittedName>
        <fullName evidence="3">DUF1998 domain-containing protein</fullName>
    </submittedName>
</protein>
<feature type="domain" description="MrfA-like Zn-binding" evidence="2">
    <location>
        <begin position="496"/>
        <end position="593"/>
    </location>
</feature>
<dbReference type="EMBL" id="CP157485">
    <property type="protein sequence ID" value="XBO48754.1"/>
    <property type="molecule type" value="Genomic_DNA"/>
</dbReference>
<name>A0AAU7K915_9SPHI</name>
<dbReference type="RefSeq" id="WP_406826096.1">
    <property type="nucleotide sequence ID" value="NZ_CP157485.1"/>
</dbReference>
<feature type="compositionally biased region" description="Basic and acidic residues" evidence="1">
    <location>
        <begin position="170"/>
        <end position="184"/>
    </location>
</feature>
<dbReference type="AlphaFoldDB" id="A0AAU7K915"/>
<dbReference type="NCBIfam" id="NF038324">
    <property type="entry name" value="DrmB_fam"/>
    <property type="match status" value="1"/>
</dbReference>
<evidence type="ECO:0000313" key="3">
    <source>
        <dbReference type="EMBL" id="XBO48754.1"/>
    </source>
</evidence>
<reference evidence="3" key="1">
    <citation type="submission" date="2024-05" db="EMBL/GenBank/DDBJ databases">
        <authorList>
            <person name="Kim S."/>
            <person name="Heo J."/>
            <person name="Choi H."/>
            <person name="Choi Y."/>
            <person name="Kwon S.-W."/>
            <person name="Kim Y."/>
        </authorList>
    </citation>
    <scope>NUCLEOTIDE SEQUENCE</scope>
    <source>
        <strain evidence="3">KACC 23697</strain>
    </source>
</reference>
<gene>
    <name evidence="3" type="ORF">ABEG20_03970</name>
</gene>
<evidence type="ECO:0000256" key="1">
    <source>
        <dbReference type="SAM" id="MobiDB-lite"/>
    </source>
</evidence>